<accession>A0AAV9CWQ3</accession>
<organism evidence="1 2">
    <name type="scientific">Acorus calamus</name>
    <name type="common">Sweet flag</name>
    <dbReference type="NCBI Taxonomy" id="4465"/>
    <lineage>
        <taxon>Eukaryota</taxon>
        <taxon>Viridiplantae</taxon>
        <taxon>Streptophyta</taxon>
        <taxon>Embryophyta</taxon>
        <taxon>Tracheophyta</taxon>
        <taxon>Spermatophyta</taxon>
        <taxon>Magnoliopsida</taxon>
        <taxon>Liliopsida</taxon>
        <taxon>Acoraceae</taxon>
        <taxon>Acorus</taxon>
    </lineage>
</organism>
<name>A0AAV9CWQ3_ACOCL</name>
<reference evidence="1" key="1">
    <citation type="journal article" date="2023" name="Nat. Commun.">
        <title>Diploid and tetraploid genomes of Acorus and the evolution of monocots.</title>
        <authorList>
            <person name="Ma L."/>
            <person name="Liu K.W."/>
            <person name="Li Z."/>
            <person name="Hsiao Y.Y."/>
            <person name="Qi Y."/>
            <person name="Fu T."/>
            <person name="Tang G.D."/>
            <person name="Zhang D."/>
            <person name="Sun W.H."/>
            <person name="Liu D.K."/>
            <person name="Li Y."/>
            <person name="Chen G.Z."/>
            <person name="Liu X.D."/>
            <person name="Liao X.Y."/>
            <person name="Jiang Y.T."/>
            <person name="Yu X."/>
            <person name="Hao Y."/>
            <person name="Huang J."/>
            <person name="Zhao X.W."/>
            <person name="Ke S."/>
            <person name="Chen Y.Y."/>
            <person name="Wu W.L."/>
            <person name="Hsu J.L."/>
            <person name="Lin Y.F."/>
            <person name="Huang M.D."/>
            <person name="Li C.Y."/>
            <person name="Huang L."/>
            <person name="Wang Z.W."/>
            <person name="Zhao X."/>
            <person name="Zhong W.Y."/>
            <person name="Peng D.H."/>
            <person name="Ahmad S."/>
            <person name="Lan S."/>
            <person name="Zhang J.S."/>
            <person name="Tsai W.C."/>
            <person name="Van de Peer Y."/>
            <person name="Liu Z.J."/>
        </authorList>
    </citation>
    <scope>NUCLEOTIDE SEQUENCE</scope>
    <source>
        <strain evidence="1">CP</strain>
    </source>
</reference>
<gene>
    <name evidence="1" type="ORF">QJS10_CPB17g00024</name>
</gene>
<proteinExistence type="predicted"/>
<evidence type="ECO:0000313" key="1">
    <source>
        <dbReference type="EMBL" id="KAK1293325.1"/>
    </source>
</evidence>
<protein>
    <submittedName>
        <fullName evidence="1">Uncharacterized protein</fullName>
    </submittedName>
</protein>
<dbReference type="EMBL" id="JAUJYO010000017">
    <property type="protein sequence ID" value="KAK1293325.1"/>
    <property type="molecule type" value="Genomic_DNA"/>
</dbReference>
<reference evidence="1" key="2">
    <citation type="submission" date="2023-06" db="EMBL/GenBank/DDBJ databases">
        <authorList>
            <person name="Ma L."/>
            <person name="Liu K.-W."/>
            <person name="Li Z."/>
            <person name="Hsiao Y.-Y."/>
            <person name="Qi Y."/>
            <person name="Fu T."/>
            <person name="Tang G."/>
            <person name="Zhang D."/>
            <person name="Sun W.-H."/>
            <person name="Liu D.-K."/>
            <person name="Li Y."/>
            <person name="Chen G.-Z."/>
            <person name="Liu X.-D."/>
            <person name="Liao X.-Y."/>
            <person name="Jiang Y.-T."/>
            <person name="Yu X."/>
            <person name="Hao Y."/>
            <person name="Huang J."/>
            <person name="Zhao X.-W."/>
            <person name="Ke S."/>
            <person name="Chen Y.-Y."/>
            <person name="Wu W.-L."/>
            <person name="Hsu J.-L."/>
            <person name="Lin Y.-F."/>
            <person name="Huang M.-D."/>
            <person name="Li C.-Y."/>
            <person name="Huang L."/>
            <person name="Wang Z.-W."/>
            <person name="Zhao X."/>
            <person name="Zhong W.-Y."/>
            <person name="Peng D.-H."/>
            <person name="Ahmad S."/>
            <person name="Lan S."/>
            <person name="Zhang J.-S."/>
            <person name="Tsai W.-C."/>
            <person name="Van De Peer Y."/>
            <person name="Liu Z.-J."/>
        </authorList>
    </citation>
    <scope>NUCLEOTIDE SEQUENCE</scope>
    <source>
        <strain evidence="1">CP</strain>
        <tissue evidence="1">Leaves</tissue>
    </source>
</reference>
<sequence length="65" mass="7539">MVKCHATWVKTKILRPPLDDSGLARILAFAVRYAAARRRRMRIGGVVKWWNKMIFPVKREVGLGF</sequence>
<keyword evidence="2" id="KW-1185">Reference proteome</keyword>
<dbReference type="Proteomes" id="UP001180020">
    <property type="component" value="Unassembled WGS sequence"/>
</dbReference>
<dbReference type="AlphaFoldDB" id="A0AAV9CWQ3"/>
<evidence type="ECO:0000313" key="2">
    <source>
        <dbReference type="Proteomes" id="UP001180020"/>
    </source>
</evidence>
<comment type="caution">
    <text evidence="1">The sequence shown here is derived from an EMBL/GenBank/DDBJ whole genome shotgun (WGS) entry which is preliminary data.</text>
</comment>